<dbReference type="Pfam" id="PF01535">
    <property type="entry name" value="PPR"/>
    <property type="match status" value="3"/>
</dbReference>
<dbReference type="Pfam" id="PF20431">
    <property type="entry name" value="E_motif"/>
    <property type="match status" value="1"/>
</dbReference>
<dbReference type="InterPro" id="IPR011990">
    <property type="entry name" value="TPR-like_helical_dom_sf"/>
</dbReference>
<dbReference type="GO" id="GO:0009451">
    <property type="term" value="P:RNA modification"/>
    <property type="evidence" value="ECO:0007669"/>
    <property type="project" value="InterPro"/>
</dbReference>
<dbReference type="NCBIfam" id="TIGR00756">
    <property type="entry name" value="PPR"/>
    <property type="match status" value="3"/>
</dbReference>
<evidence type="ECO:0000313" key="3">
    <source>
        <dbReference type="EMBL" id="JAT66876.1"/>
    </source>
</evidence>
<dbReference type="InterPro" id="IPR046960">
    <property type="entry name" value="PPR_At4g14850-like_plant"/>
</dbReference>
<feature type="repeat" description="PPR" evidence="2">
    <location>
        <begin position="325"/>
        <end position="359"/>
    </location>
</feature>
<reference evidence="3" key="1">
    <citation type="submission" date="2015-07" db="EMBL/GenBank/DDBJ databases">
        <title>Transcriptome Assembly of Anthurium amnicola.</title>
        <authorList>
            <person name="Suzuki J."/>
        </authorList>
    </citation>
    <scope>NUCLEOTIDE SEQUENCE</scope>
</reference>
<feature type="non-terminal residue" evidence="3">
    <location>
        <position position="1"/>
    </location>
</feature>
<dbReference type="Pfam" id="PF13041">
    <property type="entry name" value="PPR_2"/>
    <property type="match status" value="1"/>
</dbReference>
<gene>
    <name evidence="3" type="primary">PCMP-E93</name>
    <name evidence="3" type="ORF">g.38595</name>
</gene>
<proteinExistence type="predicted"/>
<organism evidence="3">
    <name type="scientific">Anthurium amnicola</name>
    <dbReference type="NCBI Taxonomy" id="1678845"/>
    <lineage>
        <taxon>Eukaryota</taxon>
        <taxon>Viridiplantae</taxon>
        <taxon>Streptophyta</taxon>
        <taxon>Embryophyta</taxon>
        <taxon>Tracheophyta</taxon>
        <taxon>Spermatophyta</taxon>
        <taxon>Magnoliopsida</taxon>
        <taxon>Liliopsida</taxon>
        <taxon>Araceae</taxon>
        <taxon>Pothoideae</taxon>
        <taxon>Potheae</taxon>
        <taxon>Anthurium</taxon>
    </lineage>
</organism>
<dbReference type="InterPro" id="IPR046848">
    <property type="entry name" value="E_motif"/>
</dbReference>
<dbReference type="EMBL" id="GDJX01001060">
    <property type="protein sequence ID" value="JAT66876.1"/>
    <property type="molecule type" value="Transcribed_RNA"/>
</dbReference>
<dbReference type="PANTHER" id="PTHR24015">
    <property type="entry name" value="OS07G0578800 PROTEIN-RELATED"/>
    <property type="match status" value="1"/>
</dbReference>
<keyword evidence="1" id="KW-0677">Repeat</keyword>
<accession>A0A1D1ZIS7</accession>
<evidence type="ECO:0000256" key="1">
    <source>
        <dbReference type="ARBA" id="ARBA00022737"/>
    </source>
</evidence>
<protein>
    <submittedName>
        <fullName evidence="3">Pentatricopeptide repeat-containing protein At3g18970</fullName>
    </submittedName>
</protein>
<dbReference type="PANTHER" id="PTHR24015:SF1903">
    <property type="entry name" value="OS05G0305300 PROTEIN"/>
    <property type="match status" value="1"/>
</dbReference>
<name>A0A1D1ZIS7_9ARAE</name>
<dbReference type="GO" id="GO:0003723">
    <property type="term" value="F:RNA binding"/>
    <property type="evidence" value="ECO:0007669"/>
    <property type="project" value="InterPro"/>
</dbReference>
<dbReference type="InterPro" id="IPR002885">
    <property type="entry name" value="PPR_rpt"/>
</dbReference>
<feature type="repeat" description="PPR" evidence="2">
    <location>
        <begin position="360"/>
        <end position="395"/>
    </location>
</feature>
<dbReference type="AlphaFoldDB" id="A0A1D1ZIS7"/>
<dbReference type="FunFam" id="1.25.40.10:FF:000242">
    <property type="entry name" value="Pentatricopeptide repeat-containing protein"/>
    <property type="match status" value="1"/>
</dbReference>
<dbReference type="Gene3D" id="1.25.40.10">
    <property type="entry name" value="Tetratricopeptide repeat domain"/>
    <property type="match status" value="2"/>
</dbReference>
<feature type="repeat" description="PPR" evidence="2">
    <location>
        <begin position="222"/>
        <end position="256"/>
    </location>
</feature>
<evidence type="ECO:0000256" key="2">
    <source>
        <dbReference type="PROSITE-ProRule" id="PRU00708"/>
    </source>
</evidence>
<sequence length="515" mass="55125">WVAVGIPNRAAARGTLDDDLGLASLQLLCHQGGPNQLVMVPPLLPRARCFDLLAMASSSAMGIEKLQQIHAQMVVAGSLRRPNAAGELIGRYAGVSAPEGIDCARLVFRHHAEQDDVFAWNAMIRCSPPREAILLYARRCGREVGGVGCAPVPDDRTLTFVLGACARSAALREGMQVHAQLVKTRPPASLGVAVLTTGVHFYGSLGDLNSARNLFDEMPVRNCATWNALMSGYCLNGVAAESVAVFRKMLLEGSTKPTDRSMVVMLSACSQLGELALACSVHAHICKAFPFEDDAFIGTGLIDMYSKCGCLASALKAFEGTKEKNVLAWTAMMAGLALLSRGVEAIKMFDAMLSEGIWPNAVTFTCLLSACCHSGLVDEGLQLFGMMSGRFGITPGIQHYGCVVDLLGRVGMVDDACSFLKTMPILPDAVLWRTLLAACKVHGHVRLGEEIGENLLRLEHGTGVPQGGVTTCEDFVALSNMYASDGRWEDVWRLREAMKSVGIQNKPGSSAVQVI</sequence>
<dbReference type="PROSITE" id="PS51375">
    <property type="entry name" value="PPR"/>
    <property type="match status" value="3"/>
</dbReference>